<feature type="domain" description="Retroviral polymerase SH3-like" evidence="1">
    <location>
        <begin position="144"/>
        <end position="185"/>
    </location>
</feature>
<dbReference type="Proteomes" id="UP000257109">
    <property type="component" value="Unassembled WGS sequence"/>
</dbReference>
<dbReference type="PANTHER" id="PTHR42648">
    <property type="entry name" value="TRANSPOSASE, PUTATIVE-RELATED"/>
    <property type="match status" value="1"/>
</dbReference>
<organism evidence="2 3">
    <name type="scientific">Mucuna pruriens</name>
    <name type="common">Velvet bean</name>
    <name type="synonym">Dolichos pruriens</name>
    <dbReference type="NCBI Taxonomy" id="157652"/>
    <lineage>
        <taxon>Eukaryota</taxon>
        <taxon>Viridiplantae</taxon>
        <taxon>Streptophyta</taxon>
        <taxon>Embryophyta</taxon>
        <taxon>Tracheophyta</taxon>
        <taxon>Spermatophyta</taxon>
        <taxon>Magnoliopsida</taxon>
        <taxon>eudicotyledons</taxon>
        <taxon>Gunneridae</taxon>
        <taxon>Pentapetalae</taxon>
        <taxon>rosids</taxon>
        <taxon>fabids</taxon>
        <taxon>Fabales</taxon>
        <taxon>Fabaceae</taxon>
        <taxon>Papilionoideae</taxon>
        <taxon>50 kb inversion clade</taxon>
        <taxon>NPAAA clade</taxon>
        <taxon>indigoferoid/millettioid clade</taxon>
        <taxon>Phaseoleae</taxon>
        <taxon>Mucuna</taxon>
    </lineage>
</organism>
<dbReference type="AlphaFoldDB" id="A0A371EN10"/>
<evidence type="ECO:0000259" key="1">
    <source>
        <dbReference type="Pfam" id="PF25597"/>
    </source>
</evidence>
<protein>
    <recommendedName>
        <fullName evidence="1">Retroviral polymerase SH3-like domain-containing protein</fullName>
    </recommendedName>
</protein>
<dbReference type="InterPro" id="IPR057670">
    <property type="entry name" value="SH3_retrovirus"/>
</dbReference>
<keyword evidence="3" id="KW-1185">Reference proteome</keyword>
<dbReference type="PANTHER" id="PTHR42648:SF31">
    <property type="entry name" value="RNA-DIRECTED DNA POLYMERASE"/>
    <property type="match status" value="1"/>
</dbReference>
<dbReference type="InterPro" id="IPR039537">
    <property type="entry name" value="Retrotran_Ty1/copia-like"/>
</dbReference>
<dbReference type="Pfam" id="PF25597">
    <property type="entry name" value="SH3_retrovirus"/>
    <property type="match status" value="1"/>
</dbReference>
<dbReference type="EMBL" id="QJKJ01012998">
    <property type="protein sequence ID" value="RDX67440.1"/>
    <property type="molecule type" value="Genomic_DNA"/>
</dbReference>
<dbReference type="InterPro" id="IPR012337">
    <property type="entry name" value="RNaseH-like_sf"/>
</dbReference>
<dbReference type="STRING" id="157652.A0A371EN10"/>
<dbReference type="OrthoDB" id="3863715at2759"/>
<proteinExistence type="predicted"/>
<name>A0A371EN10_MUCPR</name>
<dbReference type="GO" id="GO:0003676">
    <property type="term" value="F:nucleic acid binding"/>
    <property type="evidence" value="ECO:0007669"/>
    <property type="project" value="InterPro"/>
</dbReference>
<reference evidence="2" key="1">
    <citation type="submission" date="2018-05" db="EMBL/GenBank/DDBJ databases">
        <title>Draft genome of Mucuna pruriens seed.</title>
        <authorList>
            <person name="Nnadi N.E."/>
            <person name="Vos R."/>
            <person name="Hasami M.H."/>
            <person name="Devisetty U.K."/>
            <person name="Aguiy J.C."/>
        </authorList>
    </citation>
    <scope>NUCLEOTIDE SEQUENCE [LARGE SCALE GENOMIC DNA]</scope>
    <source>
        <strain evidence="2">JCA_2017</strain>
    </source>
</reference>
<dbReference type="InterPro" id="IPR036397">
    <property type="entry name" value="RNaseH_sf"/>
</dbReference>
<accession>A0A371EN10</accession>
<dbReference type="Gene3D" id="3.30.420.10">
    <property type="entry name" value="Ribonuclease H-like superfamily/Ribonuclease H"/>
    <property type="match status" value="1"/>
</dbReference>
<evidence type="ECO:0000313" key="3">
    <source>
        <dbReference type="Proteomes" id="UP000257109"/>
    </source>
</evidence>
<evidence type="ECO:0000313" key="2">
    <source>
        <dbReference type="EMBL" id="RDX67440.1"/>
    </source>
</evidence>
<sequence>MKFVKYLSIFSVLSKINLINLLKDYNQIMFSKFLKDNGVVYELSCVNTLQQNEVAKRKNCHLLEVARAILLEVARAILLEVARAILFQMFVPNVHWGEVVLTATYLINRLPTWVLNGISPIKHMLSFFPSSPLMLSLPSHIFGCVTFVHSHNPHRGKLDPRAVKCVFIGYPSNKNGFKCYHPLSRESYLQVELVIESFPTQDVQVQVQEVMKLTLVLEQVQMSKPNVSIHDNSIEEKVQLSEPEVNIPDNSIKDVIDGMSIALRKGK</sequence>
<gene>
    <name evidence="2" type="ORF">CR513_53685</name>
</gene>
<comment type="caution">
    <text evidence="2">The sequence shown here is derived from an EMBL/GenBank/DDBJ whole genome shotgun (WGS) entry which is preliminary data.</text>
</comment>
<feature type="non-terminal residue" evidence="2">
    <location>
        <position position="1"/>
    </location>
</feature>
<dbReference type="SUPFAM" id="SSF53098">
    <property type="entry name" value="Ribonuclease H-like"/>
    <property type="match status" value="1"/>
</dbReference>